<sequence>MVVGERLKGVACKYQQWEDVQRRCINRTHSRRSNPIGALSRKLLCTRASPKSVTATHVDGHHLAIEERQLRADDHLQRMSHMECSR</sequence>
<evidence type="ECO:0000313" key="1">
    <source>
        <dbReference type="EMBL" id="KHN78546.1"/>
    </source>
</evidence>
<reference evidence="1 2" key="1">
    <citation type="submission" date="2014-11" db="EMBL/GenBank/DDBJ databases">
        <title>Genetic blueprint of the zoonotic pathogen Toxocara canis.</title>
        <authorList>
            <person name="Zhu X.-Q."/>
            <person name="Korhonen P.K."/>
            <person name="Cai H."/>
            <person name="Young N.D."/>
            <person name="Nejsum P."/>
            <person name="von Samson-Himmelstjerna G."/>
            <person name="Boag P.R."/>
            <person name="Tan P."/>
            <person name="Li Q."/>
            <person name="Min J."/>
            <person name="Yang Y."/>
            <person name="Wang X."/>
            <person name="Fang X."/>
            <person name="Hall R.S."/>
            <person name="Hofmann A."/>
            <person name="Sternberg P.W."/>
            <person name="Jex A.R."/>
            <person name="Gasser R.B."/>
        </authorList>
    </citation>
    <scope>NUCLEOTIDE SEQUENCE [LARGE SCALE GENOMIC DNA]</scope>
    <source>
        <strain evidence="1">PN_DK_2014</strain>
    </source>
</reference>
<dbReference type="AlphaFoldDB" id="A0A0B2V527"/>
<accession>A0A0B2V527</accession>
<gene>
    <name evidence="1" type="ORF">Tcan_13937</name>
</gene>
<protein>
    <submittedName>
        <fullName evidence="1">Uncharacterized protein</fullName>
    </submittedName>
</protein>
<organism evidence="1 2">
    <name type="scientific">Toxocara canis</name>
    <name type="common">Canine roundworm</name>
    <dbReference type="NCBI Taxonomy" id="6265"/>
    <lineage>
        <taxon>Eukaryota</taxon>
        <taxon>Metazoa</taxon>
        <taxon>Ecdysozoa</taxon>
        <taxon>Nematoda</taxon>
        <taxon>Chromadorea</taxon>
        <taxon>Rhabditida</taxon>
        <taxon>Spirurina</taxon>
        <taxon>Ascaridomorpha</taxon>
        <taxon>Ascaridoidea</taxon>
        <taxon>Toxocaridae</taxon>
        <taxon>Toxocara</taxon>
    </lineage>
</organism>
<evidence type="ECO:0000313" key="2">
    <source>
        <dbReference type="Proteomes" id="UP000031036"/>
    </source>
</evidence>
<name>A0A0B2V527_TOXCA</name>
<keyword evidence="2" id="KW-1185">Reference proteome</keyword>
<comment type="caution">
    <text evidence="1">The sequence shown here is derived from an EMBL/GenBank/DDBJ whole genome shotgun (WGS) entry which is preliminary data.</text>
</comment>
<dbReference type="Proteomes" id="UP000031036">
    <property type="component" value="Unassembled WGS sequence"/>
</dbReference>
<proteinExistence type="predicted"/>
<dbReference type="EMBL" id="JPKZ01002087">
    <property type="protein sequence ID" value="KHN78546.1"/>
    <property type="molecule type" value="Genomic_DNA"/>
</dbReference>